<comment type="catalytic activity">
    <reaction evidence="5">
        <text>ATP + H2O = ADP + phosphate + H(+)</text>
        <dbReference type="Rhea" id="RHEA:13065"/>
        <dbReference type="ChEBI" id="CHEBI:15377"/>
        <dbReference type="ChEBI" id="CHEBI:15378"/>
        <dbReference type="ChEBI" id="CHEBI:30616"/>
        <dbReference type="ChEBI" id="CHEBI:43474"/>
        <dbReference type="ChEBI" id="CHEBI:456216"/>
        <dbReference type="EC" id="3.6.4.13"/>
    </reaction>
</comment>
<dbReference type="PROSITE" id="PS51192">
    <property type="entry name" value="HELICASE_ATP_BIND_1"/>
    <property type="match status" value="1"/>
</dbReference>
<proteinExistence type="inferred from homology"/>
<keyword evidence="2 5" id="KW-0378">Hydrolase</keyword>
<evidence type="ECO:0000256" key="4">
    <source>
        <dbReference type="ARBA" id="ARBA00022884"/>
    </source>
</evidence>
<keyword evidence="9" id="KW-1185">Reference proteome</keyword>
<keyword evidence="5" id="KW-0347">Helicase</keyword>
<dbReference type="Pfam" id="PF00271">
    <property type="entry name" value="Helicase_C"/>
    <property type="match status" value="1"/>
</dbReference>
<dbReference type="InterPro" id="IPR027417">
    <property type="entry name" value="P-loop_NTPase"/>
</dbReference>
<dbReference type="PROSITE" id="PS51194">
    <property type="entry name" value="HELICASE_CTER"/>
    <property type="match status" value="1"/>
</dbReference>
<reference evidence="10" key="1">
    <citation type="submission" date="2016-11" db="UniProtKB">
        <authorList>
            <consortium name="WormBaseParasite"/>
        </authorList>
    </citation>
    <scope>IDENTIFICATION</scope>
</reference>
<dbReference type="GO" id="GO:0005524">
    <property type="term" value="F:ATP binding"/>
    <property type="evidence" value="ECO:0007669"/>
    <property type="project" value="UniProtKB-UniRule"/>
</dbReference>
<keyword evidence="4 5" id="KW-0694">RNA-binding</keyword>
<dbReference type="SMART" id="SM00487">
    <property type="entry name" value="DEXDc"/>
    <property type="match status" value="1"/>
</dbReference>
<dbReference type="InterPro" id="IPR011545">
    <property type="entry name" value="DEAD/DEAH_box_helicase_dom"/>
</dbReference>
<feature type="domain" description="Helicase ATP-binding" evidence="7">
    <location>
        <begin position="443"/>
        <end position="627"/>
    </location>
</feature>
<dbReference type="SMART" id="SM00490">
    <property type="entry name" value="HELICc"/>
    <property type="match status" value="1"/>
</dbReference>
<dbReference type="Gene3D" id="3.40.50.300">
    <property type="entry name" value="P-loop containing nucleotide triphosphate hydrolases"/>
    <property type="match status" value="2"/>
</dbReference>
<dbReference type="GO" id="GO:0003723">
    <property type="term" value="F:RNA binding"/>
    <property type="evidence" value="ECO:0007669"/>
    <property type="project" value="UniProtKB-UniRule"/>
</dbReference>
<comment type="similarity">
    <text evidence="5">Belongs to the DEAD box helicase family.</text>
</comment>
<keyword evidence="1 5" id="KW-0547">Nucleotide-binding</keyword>
<dbReference type="InterPro" id="IPR001650">
    <property type="entry name" value="Helicase_C-like"/>
</dbReference>
<keyword evidence="3 5" id="KW-0067">ATP-binding</keyword>
<dbReference type="SUPFAM" id="SSF52540">
    <property type="entry name" value="P-loop containing nucleoside triphosphate hydrolases"/>
    <property type="match status" value="1"/>
</dbReference>
<evidence type="ECO:0000256" key="5">
    <source>
        <dbReference type="RuleBase" id="RU365068"/>
    </source>
</evidence>
<evidence type="ECO:0000259" key="8">
    <source>
        <dbReference type="PROSITE" id="PS51194"/>
    </source>
</evidence>
<dbReference type="PANTHER" id="PTHR24031">
    <property type="entry name" value="RNA HELICASE"/>
    <property type="match status" value="1"/>
</dbReference>
<evidence type="ECO:0000256" key="2">
    <source>
        <dbReference type="ARBA" id="ARBA00022801"/>
    </source>
</evidence>
<dbReference type="Proteomes" id="UP000095287">
    <property type="component" value="Unplaced"/>
</dbReference>
<organism evidence="9 10">
    <name type="scientific">Steinernema glaseri</name>
    <dbReference type="NCBI Taxonomy" id="37863"/>
    <lineage>
        <taxon>Eukaryota</taxon>
        <taxon>Metazoa</taxon>
        <taxon>Ecdysozoa</taxon>
        <taxon>Nematoda</taxon>
        <taxon>Chromadorea</taxon>
        <taxon>Rhabditida</taxon>
        <taxon>Tylenchina</taxon>
        <taxon>Panagrolaimomorpha</taxon>
        <taxon>Strongyloidoidea</taxon>
        <taxon>Steinernematidae</taxon>
        <taxon>Steinernema</taxon>
    </lineage>
</organism>
<dbReference type="CDD" id="cd18787">
    <property type="entry name" value="SF2_C_DEAD"/>
    <property type="match status" value="1"/>
</dbReference>
<dbReference type="GO" id="GO:0016787">
    <property type="term" value="F:hydrolase activity"/>
    <property type="evidence" value="ECO:0007669"/>
    <property type="project" value="UniProtKB-KW"/>
</dbReference>
<comment type="function">
    <text evidence="5">RNA helicase.</text>
</comment>
<evidence type="ECO:0000259" key="7">
    <source>
        <dbReference type="PROSITE" id="PS51192"/>
    </source>
</evidence>
<evidence type="ECO:0000313" key="9">
    <source>
        <dbReference type="Proteomes" id="UP000095287"/>
    </source>
</evidence>
<dbReference type="WBParaSite" id="L893_g16723.t1">
    <property type="protein sequence ID" value="L893_g16723.t1"/>
    <property type="gene ID" value="L893_g16723"/>
</dbReference>
<feature type="region of interest" description="Disordered" evidence="6">
    <location>
        <begin position="1"/>
        <end position="30"/>
    </location>
</feature>
<accession>A0A1I7YJF6</accession>
<comment type="domain">
    <text evidence="5">The Q motif is unique to and characteristic of the DEAD box family of RNA helicases and controls ATP binding and hydrolysis.</text>
</comment>
<dbReference type="EC" id="3.6.4.13" evidence="5"/>
<evidence type="ECO:0000313" key="10">
    <source>
        <dbReference type="WBParaSite" id="L893_g16723.t1"/>
    </source>
</evidence>
<evidence type="ECO:0000256" key="1">
    <source>
        <dbReference type="ARBA" id="ARBA00022741"/>
    </source>
</evidence>
<dbReference type="Pfam" id="PF00270">
    <property type="entry name" value="DEAD"/>
    <property type="match status" value="1"/>
</dbReference>
<sequence>MSNNSQKKNRLPRVVRPMGSDSSSASSDEDLVRELSALHISESDIQLPTPSVAVPKPVKATSSVVAPKPVKPTLSVVASKPVEPTPVEAPKPLEAIPAIALKPVEPAPSAVAPKPVVAPTPSVAVPKPVEATPSAVAPKPVEVPPCPDWSSSSDSSEPEVPFVRRLPKKKKKCIPAQKKAEISRPIEPDLLDDYDSDELDPLLDCPIAFEILREAAIKMFSSASSQERQQPAARDRPAIQRKETFFGVLKLPTPDEVPVLEGYMKYFVHNCLPLNRLTIRLPDVFQHKTIPEDETPLEARGECCAKKMEVDICSEADLEGKKGMMRKAGLPQLVQYLYVEGQRSGNLISRNYSRYLLTDDVVDGMRPARNAHTKNLNYLTVGPHFDELLDVDNVFMRGGDGTRGGVSIEALANAGLVDPIILKNINRLGIKQFTAIQSVISYLMFTKPDHDIIAQSAAGTGKTAGYLIALVAAVFKAKMEFVEKHRDVKKWAHPSGAPYAIVIVPNRELAAQISCFANELTKGMDKRYQNRVSVAATYGGMDLRTARKHMKSGCDILVGTPQRLLSHFQCGFLTTELLSWAILDETDALLEQRVDTETPIEELLTTAKSNEKTRICTFGGSFSLETVAELKSRWLRPEPFEVSAQAASSSATHYFVELEGHTKRTYLQNFLRVLRNAGTETPKTIIFAESPTKCEFLYYLLHYSGFPCLLVHSNLLQFAREFVLDQFAQGVASILISTDITTRGLNFKDVTYVINYDLPDDTPQYLRRAGRTGRLGNVGTVVTFFELGREREVLRASKLIPGMIDAGIRPASFLYYYYTDGPPPEDVLRDLQEYEKRMAALESMALADFSMPESHFTDDIIGFSSPPQNEDGVQES</sequence>
<dbReference type="InterPro" id="IPR014001">
    <property type="entry name" value="Helicase_ATP-bd"/>
</dbReference>
<dbReference type="GO" id="GO:0003724">
    <property type="term" value="F:RNA helicase activity"/>
    <property type="evidence" value="ECO:0007669"/>
    <property type="project" value="UniProtKB-EC"/>
</dbReference>
<evidence type="ECO:0000256" key="3">
    <source>
        <dbReference type="ARBA" id="ARBA00022840"/>
    </source>
</evidence>
<feature type="domain" description="Helicase C-terminal" evidence="8">
    <location>
        <begin position="673"/>
        <end position="816"/>
    </location>
</feature>
<name>A0A1I7YJF6_9BILA</name>
<dbReference type="AlphaFoldDB" id="A0A1I7YJF6"/>
<protein>
    <recommendedName>
        <fullName evidence="5">ATP-dependent RNA helicase</fullName>
        <ecNumber evidence="5">3.6.4.13</ecNumber>
    </recommendedName>
</protein>
<evidence type="ECO:0000256" key="6">
    <source>
        <dbReference type="SAM" id="MobiDB-lite"/>
    </source>
</evidence>